<proteinExistence type="predicted"/>
<evidence type="ECO:0000313" key="1">
    <source>
        <dbReference type="EMBL" id="RKF79879.1"/>
    </source>
</evidence>
<comment type="caution">
    <text evidence="1">The sequence shown here is derived from an EMBL/GenBank/DDBJ whole genome shotgun (WGS) entry which is preliminary data.</text>
</comment>
<reference evidence="1 2" key="1">
    <citation type="journal article" date="2018" name="BMC Genomics">
        <title>Comparative genome analyses reveal sequence features reflecting distinct modes of host-adaptation between dicot and monocot powdery mildew.</title>
        <authorList>
            <person name="Wu Y."/>
            <person name="Ma X."/>
            <person name="Pan Z."/>
            <person name="Kale S.D."/>
            <person name="Song Y."/>
            <person name="King H."/>
            <person name="Zhang Q."/>
            <person name="Presley C."/>
            <person name="Deng X."/>
            <person name="Wei C.I."/>
            <person name="Xiao S."/>
        </authorList>
    </citation>
    <scope>NUCLEOTIDE SEQUENCE [LARGE SCALE GENOMIC DNA]</scope>
    <source>
        <strain evidence="1">UCSC1</strain>
    </source>
</reference>
<protein>
    <submittedName>
        <fullName evidence="1">Uncharacterized protein</fullName>
    </submittedName>
</protein>
<evidence type="ECO:0000313" key="2">
    <source>
        <dbReference type="Proteomes" id="UP000285405"/>
    </source>
</evidence>
<dbReference type="OrthoDB" id="5414034at2759"/>
<dbReference type="EMBL" id="MCBR01004209">
    <property type="protein sequence ID" value="RKF79879.1"/>
    <property type="molecule type" value="Genomic_DNA"/>
</dbReference>
<gene>
    <name evidence="1" type="ORF">GcC1_042031</name>
</gene>
<dbReference type="Proteomes" id="UP000285405">
    <property type="component" value="Unassembled WGS sequence"/>
</dbReference>
<sequence>LLITYRGARLYAPIDLIPGINYFCAKEHSIAFLPRHCIPASDQTDPLMVPSWIIKEIRQEALTRISATSEPYNQRAKKFIEFLQSLPRSDIWVCRDL</sequence>
<feature type="non-terminal residue" evidence="1">
    <location>
        <position position="1"/>
    </location>
</feature>
<name>A0A420IZ97_9PEZI</name>
<organism evidence="1 2">
    <name type="scientific">Golovinomyces cichoracearum</name>
    <dbReference type="NCBI Taxonomy" id="62708"/>
    <lineage>
        <taxon>Eukaryota</taxon>
        <taxon>Fungi</taxon>
        <taxon>Dikarya</taxon>
        <taxon>Ascomycota</taxon>
        <taxon>Pezizomycotina</taxon>
        <taxon>Leotiomycetes</taxon>
        <taxon>Erysiphales</taxon>
        <taxon>Erysiphaceae</taxon>
        <taxon>Golovinomyces</taxon>
    </lineage>
</organism>
<accession>A0A420IZ97</accession>
<dbReference type="AlphaFoldDB" id="A0A420IZ97"/>